<evidence type="ECO:0000256" key="11">
    <source>
        <dbReference type="ARBA" id="ARBA00049396"/>
    </source>
</evidence>
<dbReference type="InterPro" id="IPR022663">
    <property type="entry name" value="DapB_C"/>
</dbReference>
<feature type="domain" description="Dihydrodipicolinate reductase C-terminal" evidence="14">
    <location>
        <begin position="225"/>
        <end position="365"/>
    </location>
</feature>
<dbReference type="AlphaFoldDB" id="A0A6J5Y4D8"/>
<feature type="region of interest" description="Disordered" evidence="12">
    <location>
        <begin position="385"/>
        <end position="407"/>
    </location>
</feature>
<proteinExistence type="inferred from homology"/>
<dbReference type="GO" id="GO:0019877">
    <property type="term" value="P:diaminopimelate biosynthetic process"/>
    <property type="evidence" value="ECO:0007669"/>
    <property type="project" value="UniProtKB-KW"/>
</dbReference>
<evidence type="ECO:0000256" key="10">
    <source>
        <dbReference type="ARBA" id="ARBA00049080"/>
    </source>
</evidence>
<dbReference type="Pfam" id="PF01113">
    <property type="entry name" value="DapB_N"/>
    <property type="match status" value="1"/>
</dbReference>
<dbReference type="PANTHER" id="PTHR20836">
    <property type="entry name" value="DIHYDRODIPICOLINATE REDUCTASE"/>
    <property type="match status" value="1"/>
</dbReference>
<dbReference type="Gene3D" id="3.30.360.10">
    <property type="entry name" value="Dihydrodipicolinate Reductase, domain 2"/>
    <property type="match status" value="1"/>
</dbReference>
<organism evidence="15 16">
    <name type="scientific">Prunus armeniaca</name>
    <name type="common">Apricot</name>
    <name type="synonym">Armeniaca vulgaris</name>
    <dbReference type="NCBI Taxonomy" id="36596"/>
    <lineage>
        <taxon>Eukaryota</taxon>
        <taxon>Viridiplantae</taxon>
        <taxon>Streptophyta</taxon>
        <taxon>Embryophyta</taxon>
        <taxon>Tracheophyta</taxon>
        <taxon>Spermatophyta</taxon>
        <taxon>Magnoliopsida</taxon>
        <taxon>eudicotyledons</taxon>
        <taxon>Gunneridae</taxon>
        <taxon>Pentapetalae</taxon>
        <taxon>rosids</taxon>
        <taxon>fabids</taxon>
        <taxon>Rosales</taxon>
        <taxon>Rosaceae</taxon>
        <taxon>Amygdaloideae</taxon>
        <taxon>Amygdaleae</taxon>
        <taxon>Prunus</taxon>
    </lineage>
</organism>
<dbReference type="GO" id="GO:0008839">
    <property type="term" value="F:4-hydroxy-tetrahydrodipicolinate reductase"/>
    <property type="evidence" value="ECO:0007669"/>
    <property type="project" value="UniProtKB-EC"/>
</dbReference>
<evidence type="ECO:0000259" key="14">
    <source>
        <dbReference type="Pfam" id="PF05173"/>
    </source>
</evidence>
<feature type="region of interest" description="Disordered" evidence="12">
    <location>
        <begin position="24"/>
        <end position="49"/>
    </location>
</feature>
<dbReference type="InterPro" id="IPR036291">
    <property type="entry name" value="NAD(P)-bd_dom_sf"/>
</dbReference>
<dbReference type="GO" id="GO:0009089">
    <property type="term" value="P:lysine biosynthetic process via diaminopimelate"/>
    <property type="evidence" value="ECO:0007669"/>
    <property type="project" value="InterPro"/>
</dbReference>
<dbReference type="InterPro" id="IPR011859">
    <property type="entry name" value="Dihydrodipicolinate_Rdtase_pln"/>
</dbReference>
<evidence type="ECO:0000313" key="16">
    <source>
        <dbReference type="Proteomes" id="UP000507245"/>
    </source>
</evidence>
<evidence type="ECO:0000256" key="8">
    <source>
        <dbReference type="ARBA" id="ARBA00037922"/>
    </source>
</evidence>
<dbReference type="OrthoDB" id="10259487at2759"/>
<evidence type="ECO:0000256" key="2">
    <source>
        <dbReference type="ARBA" id="ARBA00022605"/>
    </source>
</evidence>
<feature type="domain" description="Dihydrodipicolinate reductase N-terminal" evidence="13">
    <location>
        <begin position="77"/>
        <end position="161"/>
    </location>
</feature>
<dbReference type="InterPro" id="IPR023940">
    <property type="entry name" value="DHDPR_bac"/>
</dbReference>
<dbReference type="PANTHER" id="PTHR20836:SF0">
    <property type="entry name" value="4-HYDROXY-TETRAHYDRODIPICOLINATE REDUCTASE 1, CHLOROPLASTIC-RELATED"/>
    <property type="match status" value="1"/>
</dbReference>
<evidence type="ECO:0000256" key="4">
    <source>
        <dbReference type="ARBA" id="ARBA00022915"/>
    </source>
</evidence>
<evidence type="ECO:0000256" key="9">
    <source>
        <dbReference type="ARBA" id="ARBA00038983"/>
    </source>
</evidence>
<comment type="similarity">
    <text evidence="1">Belongs to the DapB family.</text>
</comment>
<keyword evidence="16" id="KW-1185">Reference proteome</keyword>
<dbReference type="CDD" id="cd02274">
    <property type="entry name" value="DHDPR_N"/>
    <property type="match status" value="1"/>
</dbReference>
<evidence type="ECO:0000313" key="15">
    <source>
        <dbReference type="EMBL" id="CAB4319303.1"/>
    </source>
</evidence>
<evidence type="ECO:0000256" key="5">
    <source>
        <dbReference type="ARBA" id="ARBA00023002"/>
    </source>
</evidence>
<comment type="catalytic activity">
    <reaction evidence="11">
        <text>(S)-2,3,4,5-tetrahydrodipicolinate + NAD(+) + H2O = (2S,4S)-4-hydroxy-2,3,4,5-tetrahydrodipicolinate + NADH + H(+)</text>
        <dbReference type="Rhea" id="RHEA:35323"/>
        <dbReference type="ChEBI" id="CHEBI:15377"/>
        <dbReference type="ChEBI" id="CHEBI:15378"/>
        <dbReference type="ChEBI" id="CHEBI:16845"/>
        <dbReference type="ChEBI" id="CHEBI:57540"/>
        <dbReference type="ChEBI" id="CHEBI:57945"/>
        <dbReference type="ChEBI" id="CHEBI:67139"/>
        <dbReference type="EC" id="1.17.1.8"/>
    </reaction>
</comment>
<dbReference type="FunFam" id="3.30.360.10:FF:000037">
    <property type="entry name" value="4-hydroxy-tetrahydrodipicolinate reductase 2, chloroplastic"/>
    <property type="match status" value="1"/>
</dbReference>
<dbReference type="EC" id="1.17.1.8" evidence="9"/>
<dbReference type="Pfam" id="PF05173">
    <property type="entry name" value="DapB_C"/>
    <property type="match status" value="1"/>
</dbReference>
<evidence type="ECO:0000256" key="3">
    <source>
        <dbReference type="ARBA" id="ARBA00022857"/>
    </source>
</evidence>
<dbReference type="Proteomes" id="UP000507245">
    <property type="component" value="Unassembled WGS sequence"/>
</dbReference>
<dbReference type="SUPFAM" id="SSF51735">
    <property type="entry name" value="NAD(P)-binding Rossmann-fold domains"/>
    <property type="match status" value="1"/>
</dbReference>
<name>A0A6J5Y4D8_PRUAR</name>
<gene>
    <name evidence="15" type="ORF">ORAREDHAP_LOCUS46494</name>
</gene>
<dbReference type="EMBL" id="CAEKKB010000007">
    <property type="protein sequence ID" value="CAB4319303.1"/>
    <property type="molecule type" value="Genomic_DNA"/>
</dbReference>
<comment type="pathway">
    <text evidence="8">Amino-acid biosynthesis; L-lysine biosynthesis via DAP pathway; (S)-tetrahydrodipicolinate from L-aspartate: step 4/4.</text>
</comment>
<comment type="catalytic activity">
    <reaction evidence="10">
        <text>(S)-2,3,4,5-tetrahydrodipicolinate + NADP(+) + H2O = (2S,4S)-4-hydroxy-2,3,4,5-tetrahydrodipicolinate + NADPH + H(+)</text>
        <dbReference type="Rhea" id="RHEA:35331"/>
        <dbReference type="ChEBI" id="CHEBI:15377"/>
        <dbReference type="ChEBI" id="CHEBI:15378"/>
        <dbReference type="ChEBI" id="CHEBI:16845"/>
        <dbReference type="ChEBI" id="CHEBI:57783"/>
        <dbReference type="ChEBI" id="CHEBI:58349"/>
        <dbReference type="ChEBI" id="CHEBI:67139"/>
        <dbReference type="EC" id="1.17.1.8"/>
    </reaction>
</comment>
<dbReference type="NCBIfam" id="TIGR02130">
    <property type="entry name" value="dapB_plant"/>
    <property type="match status" value="1"/>
</dbReference>
<evidence type="ECO:0000256" key="1">
    <source>
        <dbReference type="ARBA" id="ARBA00006642"/>
    </source>
</evidence>
<sequence>MALMLKVPANCIVVQQPKRAFLGGAGTSRLGATSTNRKQRVSSSSSSSAISMIPKMSISAIPNQRDDKSTSKNKIDIPIMVNGCSGKMGKAIIQAADSAGLGVVPVSFGSAEESGQTVQVGATEILVRGPSERENTLASLLEKYPNLIVVDFTVPSAVMVNILGLKLYFDFPLMLQTANDNAELYGKVGVPFVMGTTGGDRDQLYKTVEDSKVYAVISPQMGKQVVAFLAAMEIMAVQFPGAFSGYSLQVMESHQSSKVDTSGTAKAVISCFQKLGVCFDMEQIQLIRDTQQQIEMVGVPEEHLSGHAFHMYHLTSPDQTVSFEFQHNVCGRSIYAEGTVDAVIFLAKKVHSGADKRIYNMMDVLREVGAQMSRRPKVGKSVLLRASPPTRAKSRARASKGCHYSRE</sequence>
<dbReference type="InterPro" id="IPR000846">
    <property type="entry name" value="DapB_N"/>
</dbReference>
<evidence type="ECO:0000256" key="12">
    <source>
        <dbReference type="SAM" id="MobiDB-lite"/>
    </source>
</evidence>
<keyword evidence="4" id="KW-0220">Diaminopimelate biosynthesis</keyword>
<evidence type="ECO:0000256" key="6">
    <source>
        <dbReference type="ARBA" id="ARBA00023027"/>
    </source>
</evidence>
<keyword evidence="2" id="KW-0028">Amino-acid biosynthesis</keyword>
<protein>
    <recommendedName>
        <fullName evidence="9">4-hydroxy-tetrahydrodipicolinate reductase</fullName>
        <ecNumber evidence="9">1.17.1.8</ecNumber>
    </recommendedName>
</protein>
<keyword evidence="7" id="KW-0457">Lysine biosynthesis</keyword>
<dbReference type="GO" id="GO:0009570">
    <property type="term" value="C:chloroplast stroma"/>
    <property type="evidence" value="ECO:0007669"/>
    <property type="project" value="TreeGrafter"/>
</dbReference>
<reference evidence="16" key="1">
    <citation type="journal article" date="2020" name="Genome Biol.">
        <title>Gamete binning: chromosome-level and haplotype-resolved genome assembly enabled by high-throughput single-cell sequencing of gamete genomes.</title>
        <authorList>
            <person name="Campoy J.A."/>
            <person name="Sun H."/>
            <person name="Goel M."/>
            <person name="Jiao W.-B."/>
            <person name="Folz-Donahue K."/>
            <person name="Wang N."/>
            <person name="Rubio M."/>
            <person name="Liu C."/>
            <person name="Kukat C."/>
            <person name="Ruiz D."/>
            <person name="Huettel B."/>
            <person name="Schneeberger K."/>
        </authorList>
    </citation>
    <scope>NUCLEOTIDE SEQUENCE [LARGE SCALE GENOMIC DNA]</scope>
    <source>
        <strain evidence="16">cv. Rojo Pasion</strain>
    </source>
</reference>
<accession>A0A6J5Y4D8</accession>
<keyword evidence="5" id="KW-0560">Oxidoreductase</keyword>
<keyword evidence="3" id="KW-0521">NADP</keyword>
<evidence type="ECO:0000259" key="13">
    <source>
        <dbReference type="Pfam" id="PF01113"/>
    </source>
</evidence>
<evidence type="ECO:0000256" key="7">
    <source>
        <dbReference type="ARBA" id="ARBA00023154"/>
    </source>
</evidence>
<dbReference type="GO" id="GO:0070402">
    <property type="term" value="F:NADPH binding"/>
    <property type="evidence" value="ECO:0007669"/>
    <property type="project" value="InterPro"/>
</dbReference>
<dbReference type="Gene3D" id="3.40.50.720">
    <property type="entry name" value="NAD(P)-binding Rossmann-like Domain"/>
    <property type="match status" value="2"/>
</dbReference>
<keyword evidence="6" id="KW-0520">NAD</keyword>